<comment type="caution">
    <text evidence="4">The sequence shown here is derived from an EMBL/GenBank/DDBJ whole genome shotgun (WGS) entry which is preliminary data.</text>
</comment>
<dbReference type="RefSeq" id="WP_277284365.1">
    <property type="nucleotide sequence ID" value="NZ_CAMYCH010000001.1"/>
</dbReference>
<dbReference type="PANTHER" id="PTHR43283:SF11">
    <property type="entry name" value="BETA-LACTAMASE-RELATED DOMAIN-CONTAINING PROTEIN"/>
    <property type="match status" value="1"/>
</dbReference>
<feature type="signal peptide" evidence="2">
    <location>
        <begin position="1"/>
        <end position="20"/>
    </location>
</feature>
<evidence type="ECO:0000256" key="2">
    <source>
        <dbReference type="SAM" id="SignalP"/>
    </source>
</evidence>
<dbReference type="Proteomes" id="UP001225134">
    <property type="component" value="Unassembled WGS sequence"/>
</dbReference>
<evidence type="ECO:0000259" key="3">
    <source>
        <dbReference type="Pfam" id="PF00144"/>
    </source>
</evidence>
<dbReference type="InterPro" id="IPR001466">
    <property type="entry name" value="Beta-lactam-related"/>
</dbReference>
<dbReference type="Pfam" id="PF00144">
    <property type="entry name" value="Beta-lactamase"/>
    <property type="match status" value="1"/>
</dbReference>
<dbReference type="PANTHER" id="PTHR43283">
    <property type="entry name" value="BETA-LACTAMASE-RELATED"/>
    <property type="match status" value="1"/>
</dbReference>
<accession>A0ABT7HIY6</accession>
<feature type="domain" description="Beta-lactamase-related" evidence="3">
    <location>
        <begin position="140"/>
        <end position="486"/>
    </location>
</feature>
<dbReference type="InterPro" id="IPR012338">
    <property type="entry name" value="Beta-lactam/transpept-like"/>
</dbReference>
<dbReference type="Gene3D" id="3.40.710.10">
    <property type="entry name" value="DD-peptidase/beta-lactamase superfamily"/>
    <property type="match status" value="1"/>
</dbReference>
<sequence>MKKNFLLMIFMAFISFSSQIDKTFPVSAEDFDDSILTNQIFEFKAFKDQGYIVLNYENLKKVDIYVNAHLLDTSSLKGTGQKKIYIGKYTNNDKNILSISNLDGKVNIKIPYPIVLEKGDKEYNKTEIKYIDKFLKSEIKAGFPSIQIAVIKNGKLEFAKSYGSSTNETMYDIASNTKMYATNYAIQKLVYEKKLNLDTYIKDIFPDFVGKNKEKVQVSDLLKHQAGFPADPQYHNDLYDKDDGIKNGKNDLYAIGKENVLKAIMKTPLEYEPKTKTKYSDVDYMLLGLIVEKITGKNLDEYVNEEFYSKLNLKHTMFNPLQHGISKNNIAPTELHGNTRDGLIEFKNIRKNVIWGEVHDEKAYYAMKGVSGHAGLFSNAIELAKLAQIMINQGGYGENKFFDKTTVDIFTEPNHINTSYGLGWRRQGDNIYSWAFSGIVGKDTIGHTGWTGTVTVIDPNQNLVVVLLTNAKHSKVIDNKKNPNKFFADQFYTKKYGAIITLLVDAFTTKDNKDTKRRIKSYFMDLSKQETPNKYIKDLIK</sequence>
<feature type="chain" id="PRO_5045289868" evidence="2">
    <location>
        <begin position="21"/>
        <end position="541"/>
    </location>
</feature>
<proteinExistence type="predicted"/>
<name>A0ABT7HIY6_9FUSO</name>
<keyword evidence="1" id="KW-0378">Hydrolase</keyword>
<dbReference type="NCBIfam" id="NF002968">
    <property type="entry name" value="PRK03642.1"/>
    <property type="match status" value="1"/>
</dbReference>
<keyword evidence="5" id="KW-1185">Reference proteome</keyword>
<protein>
    <submittedName>
        <fullName evidence="4">Penicillin binding protein PBP4B</fullName>
    </submittedName>
</protein>
<gene>
    <name evidence="4" type="primary">pbp4b</name>
    <name evidence="4" type="ORF">QQA45_03010</name>
</gene>
<evidence type="ECO:0000313" key="5">
    <source>
        <dbReference type="Proteomes" id="UP001225134"/>
    </source>
</evidence>
<dbReference type="EMBL" id="JASSPP010000003">
    <property type="protein sequence ID" value="MDK9580484.1"/>
    <property type="molecule type" value="Genomic_DNA"/>
</dbReference>
<organism evidence="4 5">
    <name type="scientific">Sneathia sanguinegens</name>
    <dbReference type="NCBI Taxonomy" id="40543"/>
    <lineage>
        <taxon>Bacteria</taxon>
        <taxon>Fusobacteriati</taxon>
        <taxon>Fusobacteriota</taxon>
        <taxon>Fusobacteriia</taxon>
        <taxon>Fusobacteriales</taxon>
        <taxon>Leptotrichiaceae</taxon>
        <taxon>Sneathia</taxon>
    </lineage>
</organism>
<keyword evidence="2" id="KW-0732">Signal</keyword>
<evidence type="ECO:0000313" key="4">
    <source>
        <dbReference type="EMBL" id="MDK9580484.1"/>
    </source>
</evidence>
<reference evidence="4 5" key="1">
    <citation type="submission" date="2023-06" db="EMBL/GenBank/DDBJ databases">
        <title>Antibody response to the Sneathia vaginalis cytopathogenic toxin A during pregnancy.</title>
        <authorList>
            <person name="Mccoy Z.T."/>
            <person name="Serrano M.G."/>
            <person name="Spaine K."/>
            <person name="Edwards D.J."/>
            <person name="Buck G.A."/>
            <person name="Jefferson K."/>
        </authorList>
    </citation>
    <scope>NUCLEOTIDE SEQUENCE [LARGE SCALE GENOMIC DNA]</scope>
    <source>
        <strain evidence="4 5">CCUG 42621</strain>
    </source>
</reference>
<dbReference type="SUPFAM" id="SSF56601">
    <property type="entry name" value="beta-lactamase/transpeptidase-like"/>
    <property type="match status" value="1"/>
</dbReference>
<dbReference type="InterPro" id="IPR050789">
    <property type="entry name" value="Diverse_Enzym_Activities"/>
</dbReference>
<evidence type="ECO:0000256" key="1">
    <source>
        <dbReference type="ARBA" id="ARBA00022801"/>
    </source>
</evidence>